<dbReference type="OrthoDB" id="9786473at2"/>
<accession>E6XED2</accession>
<sequence>MNKRTASPAKKNKLIVLFCLLFIIVWLNSLIGTTDISNWYIENTLTVISLFFLIFTFKRYRFSNFSYLLICIFLCLHVYGSKYTYADNTFGYWLQDLFHSPRNQYDRLVHFSFGFLLYYPMQECFSKWLKYPQRIALLFPIMTTLSVSCLYEIIEWLVADVFFVEQGVSYLGIQGDVWDAQKDMALAFLGAVIAFLFFYGYQKNRHTNTKI</sequence>
<evidence type="ECO:0000313" key="3">
    <source>
        <dbReference type="Proteomes" id="UP000008634"/>
    </source>
</evidence>
<dbReference type="AlphaFoldDB" id="E6XED2"/>
<dbReference type="eggNOG" id="COG3647">
    <property type="taxonomic scope" value="Bacteria"/>
</dbReference>
<dbReference type="Proteomes" id="UP000008634">
    <property type="component" value="Chromosome"/>
</dbReference>
<feature type="transmembrane region" description="Helical" evidence="1">
    <location>
        <begin position="64"/>
        <end position="85"/>
    </location>
</feature>
<evidence type="ECO:0000256" key="1">
    <source>
        <dbReference type="SAM" id="Phobius"/>
    </source>
</evidence>
<dbReference type="RefSeq" id="WP_013551685.1">
    <property type="nucleotide sequence ID" value="NC_014934.1"/>
</dbReference>
<gene>
    <name evidence="2" type="ordered locus">Celal_2946</name>
</gene>
<dbReference type="Pfam" id="PF09997">
    <property type="entry name" value="DUF2238"/>
    <property type="match status" value="1"/>
</dbReference>
<keyword evidence="3" id="KW-1185">Reference proteome</keyword>
<dbReference type="PIRSF" id="PIRSF020606">
    <property type="entry name" value="UCP020606"/>
    <property type="match status" value="1"/>
</dbReference>
<evidence type="ECO:0000313" key="2">
    <source>
        <dbReference type="EMBL" id="ADV50222.1"/>
    </source>
</evidence>
<feature type="transmembrane region" description="Helical" evidence="1">
    <location>
        <begin position="184"/>
        <end position="201"/>
    </location>
</feature>
<feature type="transmembrane region" description="Helical" evidence="1">
    <location>
        <begin position="39"/>
        <end position="57"/>
    </location>
</feature>
<reference evidence="2 3" key="1">
    <citation type="journal article" date="2010" name="Stand. Genomic Sci.">
        <title>Complete genome sequence of Cellulophaga algicola type strain (IC166).</title>
        <authorList>
            <person name="Abt B."/>
            <person name="Lu M."/>
            <person name="Misra M."/>
            <person name="Han C."/>
            <person name="Nolan M."/>
            <person name="Lucas S."/>
            <person name="Hammon N."/>
            <person name="Deshpande S."/>
            <person name="Cheng J.F."/>
            <person name="Tapia R."/>
            <person name="Goodwin L."/>
            <person name="Pitluck S."/>
            <person name="Liolios K."/>
            <person name="Pagani I."/>
            <person name="Ivanova N."/>
            <person name="Mavromatis K."/>
            <person name="Ovchinikova G."/>
            <person name="Pati A."/>
            <person name="Chen A."/>
            <person name="Palaniappan K."/>
            <person name="Land M."/>
            <person name="Hauser L."/>
            <person name="Chang Y.J."/>
            <person name="Jeffries C.D."/>
            <person name="Detter J.C."/>
            <person name="Brambilla E."/>
            <person name="Rohde M."/>
            <person name="Tindall B.J."/>
            <person name="Goker M."/>
            <person name="Woyke T."/>
            <person name="Bristow J."/>
            <person name="Eisen J.A."/>
            <person name="Markowitz V."/>
            <person name="Hugenholtz P."/>
            <person name="Kyrpides N.C."/>
            <person name="Klenk H.P."/>
            <person name="Lapidus A."/>
        </authorList>
    </citation>
    <scope>NUCLEOTIDE SEQUENCE [LARGE SCALE GENOMIC DNA]</scope>
    <source>
        <strain evidence="3">DSM 14237 / IC166 / ACAM 630</strain>
    </source>
</reference>
<keyword evidence="1" id="KW-1133">Transmembrane helix</keyword>
<dbReference type="EMBL" id="CP002453">
    <property type="protein sequence ID" value="ADV50222.1"/>
    <property type="molecule type" value="Genomic_DNA"/>
</dbReference>
<dbReference type="InterPro" id="IPR058534">
    <property type="entry name" value="YjdF"/>
</dbReference>
<feature type="transmembrane region" description="Helical" evidence="1">
    <location>
        <begin position="105"/>
        <end position="121"/>
    </location>
</feature>
<name>E6XED2_CELAD</name>
<feature type="transmembrane region" description="Helical" evidence="1">
    <location>
        <begin position="133"/>
        <end position="154"/>
    </location>
</feature>
<keyword evidence="1" id="KW-0812">Transmembrane</keyword>
<proteinExistence type="predicted"/>
<dbReference type="HOGENOM" id="CLU_087528_2_0_10"/>
<organism evidence="2 3">
    <name type="scientific">Cellulophaga algicola (strain DSM 14237 / IC166 / ACAM 630)</name>
    <dbReference type="NCBI Taxonomy" id="688270"/>
    <lineage>
        <taxon>Bacteria</taxon>
        <taxon>Pseudomonadati</taxon>
        <taxon>Bacteroidota</taxon>
        <taxon>Flavobacteriia</taxon>
        <taxon>Flavobacteriales</taxon>
        <taxon>Flavobacteriaceae</taxon>
        <taxon>Cellulophaga</taxon>
    </lineage>
</organism>
<protein>
    <submittedName>
        <fullName evidence="2">Uncharacterized conserved protein UCP020606</fullName>
    </submittedName>
</protein>
<dbReference type="STRING" id="688270.Celal_2946"/>
<keyword evidence="1" id="KW-0472">Membrane</keyword>
<dbReference type="InterPro" id="IPR014509">
    <property type="entry name" value="YjdF-like"/>
</dbReference>
<dbReference type="KEGG" id="cao:Celal_2946"/>